<comment type="subcellular location">
    <subcellularLocation>
        <location evidence="1">Nucleus</location>
    </subcellularLocation>
</comment>
<evidence type="ECO:0000259" key="7">
    <source>
        <dbReference type="PROSITE" id="PS00028"/>
    </source>
</evidence>
<dbReference type="InterPro" id="IPR013087">
    <property type="entry name" value="Znf_C2H2_type"/>
</dbReference>
<keyword evidence="5" id="KW-0175">Coiled coil</keyword>
<evidence type="ECO:0000313" key="9">
    <source>
        <dbReference type="Proteomes" id="UP001162156"/>
    </source>
</evidence>
<dbReference type="GO" id="GO:0000127">
    <property type="term" value="C:transcription factor TFIIIC complex"/>
    <property type="evidence" value="ECO:0007669"/>
    <property type="project" value="TreeGrafter"/>
</dbReference>
<dbReference type="SUPFAM" id="SSF50978">
    <property type="entry name" value="WD40 repeat-like"/>
    <property type="match status" value="1"/>
</dbReference>
<feature type="region of interest" description="Disordered" evidence="6">
    <location>
        <begin position="636"/>
        <end position="661"/>
    </location>
</feature>
<dbReference type="GO" id="GO:0005634">
    <property type="term" value="C:nucleus"/>
    <property type="evidence" value="ECO:0007669"/>
    <property type="project" value="UniProtKB-SubCell"/>
</dbReference>
<gene>
    <name evidence="8" type="ORF">NQ314_001633</name>
</gene>
<dbReference type="InterPro" id="IPR036322">
    <property type="entry name" value="WD40_repeat_dom_sf"/>
</dbReference>
<evidence type="ECO:0000313" key="8">
    <source>
        <dbReference type="EMBL" id="KAJ8969702.1"/>
    </source>
</evidence>
<dbReference type="EMBL" id="JANEYF010000474">
    <property type="protein sequence ID" value="KAJ8969702.1"/>
    <property type="molecule type" value="Genomic_DNA"/>
</dbReference>
<evidence type="ECO:0000256" key="5">
    <source>
        <dbReference type="SAM" id="Coils"/>
    </source>
</evidence>
<dbReference type="GO" id="GO:0003677">
    <property type="term" value="F:DNA binding"/>
    <property type="evidence" value="ECO:0007669"/>
    <property type="project" value="InterPro"/>
</dbReference>
<feature type="region of interest" description="Disordered" evidence="6">
    <location>
        <begin position="822"/>
        <end position="843"/>
    </location>
</feature>
<feature type="compositionally biased region" description="Basic and acidic residues" evidence="6">
    <location>
        <begin position="1074"/>
        <end position="1086"/>
    </location>
</feature>
<dbReference type="SMART" id="SM00384">
    <property type="entry name" value="AT_hook"/>
    <property type="match status" value="4"/>
</dbReference>
<proteinExistence type="predicted"/>
<feature type="repeat" description="WD" evidence="4">
    <location>
        <begin position="1754"/>
        <end position="1798"/>
    </location>
</feature>
<feature type="compositionally biased region" description="Basic residues" evidence="6">
    <location>
        <begin position="822"/>
        <end position="831"/>
    </location>
</feature>
<feature type="region of interest" description="Disordered" evidence="6">
    <location>
        <begin position="1004"/>
        <end position="1125"/>
    </location>
</feature>
<dbReference type="Gene3D" id="2.130.10.10">
    <property type="entry name" value="YVTN repeat-like/Quinoprotein amine dehydrogenase"/>
    <property type="match status" value="1"/>
</dbReference>
<feature type="compositionally biased region" description="Basic and acidic residues" evidence="6">
    <location>
        <begin position="696"/>
        <end position="711"/>
    </location>
</feature>
<feature type="region of interest" description="Disordered" evidence="6">
    <location>
        <begin position="689"/>
        <end position="725"/>
    </location>
</feature>
<feature type="coiled-coil region" evidence="5">
    <location>
        <begin position="1904"/>
        <end position="1931"/>
    </location>
</feature>
<feature type="region of interest" description="Disordered" evidence="6">
    <location>
        <begin position="445"/>
        <end position="557"/>
    </location>
</feature>
<keyword evidence="4" id="KW-0853">WD repeat</keyword>
<protein>
    <recommendedName>
        <fullName evidence="7">C2H2-type domain-containing protein</fullName>
    </recommendedName>
</protein>
<dbReference type="InterPro" id="IPR015943">
    <property type="entry name" value="WD40/YVTN_repeat-like_dom_sf"/>
</dbReference>
<keyword evidence="2" id="KW-0804">Transcription</keyword>
<dbReference type="PANTHER" id="PTHR15052:SF2">
    <property type="entry name" value="GENERAL TRANSCRIPTION FACTOR 3C POLYPEPTIDE 2"/>
    <property type="match status" value="1"/>
</dbReference>
<feature type="compositionally biased region" description="Polar residues" evidence="6">
    <location>
        <begin position="573"/>
        <end position="586"/>
    </location>
</feature>
<keyword evidence="3" id="KW-0539">Nucleus</keyword>
<dbReference type="InterPro" id="IPR017956">
    <property type="entry name" value="AT_hook_DNA-bd_motif"/>
</dbReference>
<dbReference type="PANTHER" id="PTHR15052">
    <property type="entry name" value="RNA POLYMERASE III TRANSCRIPTION INITIATION FACTOR COMPLEX SUBUNIT"/>
    <property type="match status" value="1"/>
</dbReference>
<evidence type="ECO:0000256" key="2">
    <source>
        <dbReference type="ARBA" id="ARBA00023163"/>
    </source>
</evidence>
<comment type="caution">
    <text evidence="8">The sequence shown here is derived from an EMBL/GenBank/DDBJ whole genome shotgun (WGS) entry which is preliminary data.</text>
</comment>
<sequence>MENKNTKEGPGPSGGSDLIIITPDELAKQKKYIADNAKRGLKKDSKEDIVEDLEDTNFVSNKTKDKIDVKEKGPVTLKSKILGQLSHSLSKNLKYGKPTFGKKDTPTDLNSTLLTHAGNKATIRNPSKSHNLSKSDTKVLNSDIKFEKHRFVVAQKKINKRKPTIPKKQVIPVNINKSKAQSSDIIEKSIPAVAQSIKATETSKTNVTIRSSNKEPEILSSKFTLGNINSVDDKITLRNDLPFKNIKAFEKTLKQGLREILQNDKSMNKNQLLNINRQISEPVIIIEDSESDSNKPSTSNVTENASFGETMKRDPGAAQTIENTKPMPVEIIDLEKLEDASEPIIAPADIKKEVNIITPLKYFPRKNNEEINQTLSPVKINTGRLVVLEETQISNVIPGKDNETDKSNFIENVPIKIKDIQLDLSKNKTDVNVIKNEIPLTDIDSRKSDFQHETSNGKSDSGNKDKSIVEKEPTNVTHIDRTVGKKSIIQDQTAKMLPNSSDRNIIRNFDKPPATTSKTIYDPEQDASQQQRNEIKKCRNKNSSRIPEERKNLGGNTQHINDKSILVEGAHTNIDNINPNKRGTFSKTDKKSNRKNVVDRCNINMDDKTNGKGKYSSKIANSETILIQDDIKGNQHTEAVNDNDKNKDIGIKDEEKYPPEMLLPKKRGRKKKTMPLESEFQKKRGRFKKSVNLNNSEKRNTKITSKFEKRPSNSSTSETKKDDNVKTIDEDIQECKIGVVGQDHIECKSINTEEDEEETVDNENITVKDNETYTLNKSISLPKQKITAQESSSLIKNNVVATAVSAPSQEISGLEDIQKIPKKRGRPRKSLSKIEKDQTSSAAKDVQINNSNIYKECKADLSEKIEHCYTSSVKNDVTTLNLKENISEQSSLDTLNHPQEVTSKTDITNIAAFVKLPRKRGRPKRIVSSDGIQENNESLLPLEKNSEEIVTPLPKKRSRKRKSSIIIEEFAEPVILDESRNGRKRKKINYFEMENSITDFISEDSMSMKRRRQQNYARDKDIEMVPSKKPKHQVEGTMQVASEINKPDEDIKQEDKGEPEQKDREDCASIVSNSKDETGEITKPIEDLGQNEENEMKPDDKDSTFGNKESKDESQKKSKSKKRGDSVLMLNSVFSAAVRNSLKNDSGVGENSGSALEPPNLIVTNDRRKKFTLAEKIVIDEDNMATCMICNKKIINDEWKKHNRDVHYNLAWREGELELETHTTVSDFVSHIEKCNGIVSSDGLVICAMCKQEMVYDKWALHKQKQHNNLAWRIGDHPLSVIGFLSHQSQCGLNVEEAQVKCEFCDRRMLPVSIPTHLKMVHETPKIGDMQHTSSYFGVDINASMSKRKAAEMAMLVIDTFSKEKIVQEYAKYFLQNIDFKEENFVTLLLQEERAENHMIKCKFKNCVFESDEVRTLMDHLDLCENKPDQYYTCKRCLLICDTEEEIKEHIKTAHNIVIIDDDFKADCGDENAEKYDEEGMEMYYNDLKKKMRIEKKKLEKDANYKIKPAFLFKFSKRPGRIFPYAYNYTMEFKLNNFLGIATIFCGGPIYAMAWMPTPHTSLNKQILAVAAASDFDTKYLVNENYNDSCVIQLWNFGILKNKQNITEPKLMCCLAVDFGPVWHMEWCPSGCLDSTEDNECENKMSRMGLLAVAGSDSVVYIYSIPFLKEEQMGLIYKTKPLLKLCLAVKKEQSLNTDKFYATRISWSLGGGHRYLAVGYTDGMVGLFDLCTSSKLLTLKDDDDVDMILPYKSFQAHTHYISALTLLHVNGGNRWLMTGSFDRDSIVWDLSNDSKVSATKKHIISDGVWLTNWVAYLTTPDESSTNSFQTGLKSYRDYMYERSYITGSLTTITSISSSNWLNGIIHGNSAGEITAMFPHQLLYSLDSEKHFKSYRFFFGCTRLIDKHKGSKERVEEEIEKQKALAHITRSKYGSESSKLILNRENHLYKKYEPITYKEATEKYGLVFCDKKMDDFSDFLTSSRKQKHEDKQELSKPNLYSMQAINKIAYNPNLQASFYYAAGYQVGFVRLRYIKLLEKEANY</sequence>
<accession>A0AAV8ZUL0</accession>
<dbReference type="GO" id="GO:0006383">
    <property type="term" value="P:transcription by RNA polymerase III"/>
    <property type="evidence" value="ECO:0007669"/>
    <property type="project" value="TreeGrafter"/>
</dbReference>
<dbReference type="InterPro" id="IPR052416">
    <property type="entry name" value="GTF3C_component"/>
</dbReference>
<feature type="compositionally biased region" description="Basic and acidic residues" evidence="6">
    <location>
        <begin position="642"/>
        <end position="658"/>
    </location>
</feature>
<feature type="region of interest" description="Disordered" evidence="6">
    <location>
        <begin position="288"/>
        <end position="322"/>
    </location>
</feature>
<feature type="compositionally biased region" description="Polar residues" evidence="6">
    <location>
        <begin position="489"/>
        <end position="503"/>
    </location>
</feature>
<dbReference type="PROSITE" id="PS50082">
    <property type="entry name" value="WD_REPEATS_2"/>
    <property type="match status" value="1"/>
</dbReference>
<dbReference type="Proteomes" id="UP001162156">
    <property type="component" value="Unassembled WGS sequence"/>
</dbReference>
<reference evidence="8" key="1">
    <citation type="journal article" date="2023" name="Insect Mol. Biol.">
        <title>Genome sequencing provides insights into the evolution of gene families encoding plant cell wall-degrading enzymes in longhorned beetles.</title>
        <authorList>
            <person name="Shin N.R."/>
            <person name="Okamura Y."/>
            <person name="Kirsch R."/>
            <person name="Pauchet Y."/>
        </authorList>
    </citation>
    <scope>NUCLEOTIDE SEQUENCE</scope>
    <source>
        <strain evidence="8">RBIC_L_NR</strain>
    </source>
</reference>
<evidence type="ECO:0000256" key="6">
    <source>
        <dbReference type="SAM" id="MobiDB-lite"/>
    </source>
</evidence>
<feature type="compositionally biased region" description="Polar residues" evidence="6">
    <location>
        <begin position="294"/>
        <end position="307"/>
    </location>
</feature>
<feature type="region of interest" description="Disordered" evidence="6">
    <location>
        <begin position="573"/>
        <end position="594"/>
    </location>
</feature>
<evidence type="ECO:0000256" key="3">
    <source>
        <dbReference type="ARBA" id="ARBA00023242"/>
    </source>
</evidence>
<dbReference type="SMART" id="SM00320">
    <property type="entry name" value="WD40"/>
    <property type="match status" value="3"/>
</dbReference>
<name>A0AAV8ZUL0_9CUCU</name>
<feature type="compositionally biased region" description="Basic and acidic residues" evidence="6">
    <location>
        <begin position="1045"/>
        <end position="1067"/>
    </location>
</feature>
<dbReference type="InterPro" id="IPR001680">
    <property type="entry name" value="WD40_rpt"/>
</dbReference>
<evidence type="ECO:0000256" key="1">
    <source>
        <dbReference type="ARBA" id="ARBA00004123"/>
    </source>
</evidence>
<dbReference type="SMART" id="SM00355">
    <property type="entry name" value="ZnF_C2H2"/>
    <property type="match status" value="3"/>
</dbReference>
<evidence type="ECO:0000256" key="4">
    <source>
        <dbReference type="PROSITE-ProRule" id="PRU00221"/>
    </source>
</evidence>
<dbReference type="PROSITE" id="PS00028">
    <property type="entry name" value="ZINC_FINGER_C2H2_1"/>
    <property type="match status" value="1"/>
</dbReference>
<keyword evidence="9" id="KW-1185">Reference proteome</keyword>
<feature type="compositionally biased region" description="Basic and acidic residues" evidence="6">
    <location>
        <begin position="461"/>
        <end position="483"/>
    </location>
</feature>
<feature type="compositionally biased region" description="Basic and acidic residues" evidence="6">
    <location>
        <begin position="1094"/>
        <end position="1116"/>
    </location>
</feature>
<feature type="domain" description="C2H2-type" evidence="7">
    <location>
        <begin position="1434"/>
        <end position="1455"/>
    </location>
</feature>
<organism evidence="8 9">
    <name type="scientific">Rhamnusium bicolor</name>
    <dbReference type="NCBI Taxonomy" id="1586634"/>
    <lineage>
        <taxon>Eukaryota</taxon>
        <taxon>Metazoa</taxon>
        <taxon>Ecdysozoa</taxon>
        <taxon>Arthropoda</taxon>
        <taxon>Hexapoda</taxon>
        <taxon>Insecta</taxon>
        <taxon>Pterygota</taxon>
        <taxon>Neoptera</taxon>
        <taxon>Endopterygota</taxon>
        <taxon>Coleoptera</taxon>
        <taxon>Polyphaga</taxon>
        <taxon>Cucujiformia</taxon>
        <taxon>Chrysomeloidea</taxon>
        <taxon>Cerambycidae</taxon>
        <taxon>Lepturinae</taxon>
        <taxon>Rhagiini</taxon>
        <taxon>Rhamnusium</taxon>
    </lineage>
</organism>